<keyword evidence="3" id="KW-1185">Reference proteome</keyword>
<dbReference type="RefSeq" id="WP_186918932.1">
    <property type="nucleotide sequence ID" value="NZ_JACOPQ010000005.1"/>
</dbReference>
<organism evidence="2 3">
    <name type="scientific">Lawsonibacter faecis</name>
    <dbReference type="NCBI Taxonomy" id="2763052"/>
    <lineage>
        <taxon>Bacteria</taxon>
        <taxon>Bacillati</taxon>
        <taxon>Bacillota</taxon>
        <taxon>Clostridia</taxon>
        <taxon>Eubacteriales</taxon>
        <taxon>Oscillospiraceae</taxon>
        <taxon>Lawsonibacter</taxon>
    </lineage>
</organism>
<dbReference type="InterPro" id="IPR041712">
    <property type="entry name" value="DHPS-like_MBL-fold"/>
</dbReference>
<proteinExistence type="predicted"/>
<evidence type="ECO:0000313" key="3">
    <source>
        <dbReference type="Proteomes" id="UP000607645"/>
    </source>
</evidence>
<dbReference type="CDD" id="cd07713">
    <property type="entry name" value="DHPS-like_MBL-fold"/>
    <property type="match status" value="1"/>
</dbReference>
<dbReference type="InterPro" id="IPR052926">
    <property type="entry name" value="Metallo-beta-lactamase_dom"/>
</dbReference>
<dbReference type="AlphaFoldDB" id="A0A8J6J680"/>
<feature type="domain" description="Metallo-beta-lactamase" evidence="1">
    <location>
        <begin position="26"/>
        <end position="141"/>
    </location>
</feature>
<dbReference type="Gene3D" id="3.60.15.10">
    <property type="entry name" value="Ribonuclease Z/Hydroxyacylglutathione hydrolase-like"/>
    <property type="match status" value="1"/>
</dbReference>
<dbReference type="PANTHER" id="PTHR13754">
    <property type="entry name" value="METALLO-BETA-LACTAMASE SUPERFAMILY PROTEIN"/>
    <property type="match status" value="1"/>
</dbReference>
<dbReference type="Pfam" id="PF00753">
    <property type="entry name" value="Lactamase_B"/>
    <property type="match status" value="1"/>
</dbReference>
<dbReference type="InterPro" id="IPR001279">
    <property type="entry name" value="Metallo-B-lactamas"/>
</dbReference>
<dbReference type="GO" id="GO:0016740">
    <property type="term" value="F:transferase activity"/>
    <property type="evidence" value="ECO:0007669"/>
    <property type="project" value="TreeGrafter"/>
</dbReference>
<dbReference type="PANTHER" id="PTHR13754:SF13">
    <property type="entry name" value="METALLO-BETA-LACTAMASE SUPERFAMILY PROTEIN (AFU_ORTHOLOGUE AFUA_3G07630)"/>
    <property type="match status" value="1"/>
</dbReference>
<gene>
    <name evidence="2" type="ORF">H8S62_07630</name>
</gene>
<dbReference type="InterPro" id="IPR036866">
    <property type="entry name" value="RibonucZ/Hydroxyglut_hydro"/>
</dbReference>
<protein>
    <submittedName>
        <fullName evidence="2">MBL fold metallo-hydrolase</fullName>
    </submittedName>
</protein>
<dbReference type="SUPFAM" id="SSF56281">
    <property type="entry name" value="Metallo-hydrolase/oxidoreductase"/>
    <property type="match status" value="1"/>
</dbReference>
<comment type="caution">
    <text evidence="2">The sequence shown here is derived from an EMBL/GenBank/DDBJ whole genome shotgun (WGS) entry which is preliminary data.</text>
</comment>
<dbReference type="EMBL" id="JACOPQ010000005">
    <property type="protein sequence ID" value="MBC5736882.1"/>
    <property type="molecule type" value="Genomic_DNA"/>
</dbReference>
<dbReference type="Proteomes" id="UP000607645">
    <property type="component" value="Unassembled WGS sequence"/>
</dbReference>
<name>A0A8J6J680_9FIRM</name>
<sequence length="256" mass="27577">MKITVLMENHAPDALVCEHGLSLHMEYRGRNVLLDAGASGRFAENAAALGVDLSAVELAVLSHGHWDHADGLGAFFEANARARLYARPAILEPEWLDAGGEREFIGVNPALLERYAARLDLDDGPREILPGLHLVPDAVAHEQSLVAETARGLVVMNSCCHAGTGYIVRDLLERFPGQKVHAVLGGFHLMGLRSPDSLGVAPGIVKNLGRWLCGEMGVEQIYTGHCTGGPAFALLKEELGDRVHHLQTGDTISFED</sequence>
<evidence type="ECO:0000259" key="1">
    <source>
        <dbReference type="Pfam" id="PF00753"/>
    </source>
</evidence>
<reference evidence="2" key="1">
    <citation type="submission" date="2020-08" db="EMBL/GenBank/DDBJ databases">
        <title>Genome public.</title>
        <authorList>
            <person name="Liu C."/>
            <person name="Sun Q."/>
        </authorList>
    </citation>
    <scope>NUCLEOTIDE SEQUENCE</scope>
    <source>
        <strain evidence="2">NSJ-52</strain>
    </source>
</reference>
<accession>A0A8J6J680</accession>
<evidence type="ECO:0000313" key="2">
    <source>
        <dbReference type="EMBL" id="MBC5736882.1"/>
    </source>
</evidence>